<feature type="region of interest" description="Disordered" evidence="1">
    <location>
        <begin position="794"/>
        <end position="818"/>
    </location>
</feature>
<feature type="region of interest" description="Disordered" evidence="1">
    <location>
        <begin position="830"/>
        <end position="851"/>
    </location>
</feature>
<feature type="region of interest" description="Disordered" evidence="1">
    <location>
        <begin position="1242"/>
        <end position="1381"/>
    </location>
</feature>
<feature type="region of interest" description="Disordered" evidence="1">
    <location>
        <begin position="1180"/>
        <end position="1222"/>
    </location>
</feature>
<sequence>MILSGDDNRPPMLDKELYDSWKSRMELYAQNREHRRMILKSVKHDPLIWPTVEENGVTRTKKYAGFFVAEKIQDDCDIKAPNIILQGRPSDIYSLMHLISLITSRGKHFIRDDLITCLNKAMAFLTVVASLRFSSTNNQLRTSSNPRNQATIQDGRVTVQQVQGDKGKVILVLIIRIMPKRPRNATWYKDTAMLAKAQEAGQILDEKKLAFLADPWGLDRQALFSWPIFYNYDSDVISEKRVDQKCLKKEKDQEAIKQNISHKPINYEKLNRLSEDFRKRFTPQQELSAEQAFWFRISSPTIESFNKVHVKVEVPSELPMVSLVNASLKKIKFHFAQFDSVIKKRTTPNAHTEDVLLTVMNSMSLIGDSMNVEIKGNELCDKCFNLDAELLESQNAHNDLLKSYSQLEKHWISLELSIQFNQEIFQKHESCDNQNALEILEFFKNNDLKAQLQEKDTTICMFKLDLEPFAPRLLQNRKTHIAYLKYTREQADIVEGIVEQDKAKKPLDNALDFACKHAQQIQELLVYVRDTCPNAIKLSEKKVVVTPKTKIKKVRFVEPLASSSNIKQVESSTTSDTNTLVLSPTRLKCSTSNYGSKPTCNKKNDRILRTTSRNMKNKVKAKPRIVNKKNLVVKPIRDVDVKHSLLKSNYELVCDTCKKSMFDGVQDMCLLDFVEIVNSRLKWKPTGRTFTIVGNSCRLTRIPSANVLPPKKTTSHSVETQKPELKVYSRKPKNVKNVGSSKKDKIVECKNANHSEPNHTWGSNATDIPSSSSLIMTVLVAAAPRAVDLANSPVSTSIDQDAPSVSIPSTHKQEHSPNISLSFEESLKTPHFHDDPLHEDSTSQGSSSNVKPLHTPFESFGRWTNDHPIENVIRDPSHSVSTQKQLQTDAMLQVWELVPCPDKVLLIKLEWIYKVKTNEFSEVLKNKVRLVVQGFRKEEGIDFEESFTPAARIEDIGIFVANAAHKNMMIFQMDVKTTFLNGELKEEVYVSQPEGFVDQDKSSHMYKLKKALYGLKQTPRANMNATQAEQKSLDDALVAPADHLEFSKCNMRLHTVIKPKEATFQVVLNALALTPFYQAFLITAEVPAIYIFTKIIIDYFMIKDQSISRRNKMFWHTAQDDTMFTSMRCISIHEKTQLYGAILPKELTNQAMLESKAHKTYYAFAYGEKTLKPKYVRKKANFDTSPKQKPVQATKGTRLKTKAKVAKSDKKKQPAKKPKAKGLAVFSEVALTEVEQLKLATKRSKIQFHSSHASGSGDGVNSQSKVPDEQHLKTIGDSGEEDEDDESNYVDNSDGNDNDDGSSDDHDDDSDDERTESDRDEIFNPNLTNIHDEENIDDEERMDEEEEDEKEEEDAHVTLTPVLDTQKADEPLQSSSVSSDFTSKLQNLENLSLADNKIASLMDTIVHHTISVLETTSSFTTTIPPKPLFFNPLPHQATPTLTLTTSEAITSFPSLLDFSSVFRFNDKVINLEKDMSELNQVDHYAQAITLIPAIMDRYIDNKLGEAINKSIQAHNFESAILSELELTKILIDKMEKKKSFDIADYKRELYDAFVKSYNTNKDIFESYGKVFSLKRSRDDKVKDQDPSTGSDRGTKRRKSSKDAESSKDSRSKEKRSSITSKDASQSQHKSFGKFAYAKEPSHNVKDSGMQQDQEFVMRDNDEQPADKEVTKADWFKKPKRPPTLDPNWSKRQQVDFRPPQT</sequence>
<feature type="compositionally biased region" description="Polar residues" evidence="1">
    <location>
        <begin position="1247"/>
        <end position="1265"/>
    </location>
</feature>
<dbReference type="EMBL" id="BKCJ010002937">
    <property type="protein sequence ID" value="GEU51911.1"/>
    <property type="molecule type" value="Genomic_DNA"/>
</dbReference>
<evidence type="ECO:0000259" key="2">
    <source>
        <dbReference type="Pfam" id="PF07727"/>
    </source>
</evidence>
<feature type="compositionally biased region" description="Polar residues" evidence="1">
    <location>
        <begin position="806"/>
        <end position="818"/>
    </location>
</feature>
<evidence type="ECO:0000313" key="3">
    <source>
        <dbReference type="EMBL" id="GEU51911.1"/>
    </source>
</evidence>
<feature type="compositionally biased region" description="Polar residues" evidence="1">
    <location>
        <begin position="1372"/>
        <end position="1381"/>
    </location>
</feature>
<evidence type="ECO:0000256" key="1">
    <source>
        <dbReference type="SAM" id="MobiDB-lite"/>
    </source>
</evidence>
<protein>
    <recommendedName>
        <fullName evidence="2">Reverse transcriptase Ty1/copia-type domain-containing protein</fullName>
    </recommendedName>
</protein>
<accession>A0A6L2KQU4</accession>
<feature type="compositionally biased region" description="Acidic residues" evidence="1">
    <location>
        <begin position="1334"/>
        <end position="1354"/>
    </location>
</feature>
<feature type="compositionally biased region" description="Basic and acidic residues" evidence="1">
    <location>
        <begin position="830"/>
        <end position="841"/>
    </location>
</feature>
<organism evidence="3">
    <name type="scientific">Tanacetum cinerariifolium</name>
    <name type="common">Dalmatian daisy</name>
    <name type="synonym">Chrysanthemum cinerariifolium</name>
    <dbReference type="NCBI Taxonomy" id="118510"/>
    <lineage>
        <taxon>Eukaryota</taxon>
        <taxon>Viridiplantae</taxon>
        <taxon>Streptophyta</taxon>
        <taxon>Embryophyta</taxon>
        <taxon>Tracheophyta</taxon>
        <taxon>Spermatophyta</taxon>
        <taxon>Magnoliopsida</taxon>
        <taxon>eudicotyledons</taxon>
        <taxon>Gunneridae</taxon>
        <taxon>Pentapetalae</taxon>
        <taxon>asterids</taxon>
        <taxon>campanulids</taxon>
        <taxon>Asterales</taxon>
        <taxon>Asteraceae</taxon>
        <taxon>Asteroideae</taxon>
        <taxon>Anthemideae</taxon>
        <taxon>Anthemidinae</taxon>
        <taxon>Tanacetum</taxon>
    </lineage>
</organism>
<name>A0A6L2KQU4_TANCI</name>
<feature type="compositionally biased region" description="Basic and acidic residues" evidence="1">
    <location>
        <begin position="1600"/>
        <end position="1616"/>
    </location>
</feature>
<proteinExistence type="predicted"/>
<reference evidence="3" key="1">
    <citation type="journal article" date="2019" name="Sci. Rep.">
        <title>Draft genome of Tanacetum cinerariifolium, the natural source of mosquito coil.</title>
        <authorList>
            <person name="Yamashiro T."/>
            <person name="Shiraishi A."/>
            <person name="Satake H."/>
            <person name="Nakayama K."/>
        </authorList>
    </citation>
    <scope>NUCLEOTIDE SEQUENCE</scope>
</reference>
<feature type="compositionally biased region" description="Acidic residues" evidence="1">
    <location>
        <begin position="1278"/>
        <end position="1315"/>
    </location>
</feature>
<feature type="region of interest" description="Disordered" evidence="1">
    <location>
        <begin position="1575"/>
        <end position="1701"/>
    </location>
</feature>
<dbReference type="InterPro" id="IPR013103">
    <property type="entry name" value="RVT_2"/>
</dbReference>
<comment type="caution">
    <text evidence="3">The sequence shown here is derived from an EMBL/GenBank/DDBJ whole genome shotgun (WGS) entry which is preliminary data.</text>
</comment>
<feature type="compositionally biased region" description="Basic and acidic residues" evidence="1">
    <location>
        <begin position="1655"/>
        <end position="1676"/>
    </location>
</feature>
<feature type="compositionally biased region" description="Basic and acidic residues" evidence="1">
    <location>
        <begin position="1575"/>
        <end position="1585"/>
    </location>
</feature>
<feature type="domain" description="Reverse transcriptase Ty1/copia-type" evidence="2">
    <location>
        <begin position="893"/>
        <end position="1022"/>
    </location>
</feature>
<gene>
    <name evidence="3" type="ORF">Tci_023889</name>
</gene>
<dbReference type="Pfam" id="PF07727">
    <property type="entry name" value="RVT_2"/>
    <property type="match status" value="1"/>
</dbReference>
<feature type="compositionally biased region" description="Polar residues" evidence="1">
    <location>
        <begin position="1618"/>
        <end position="1629"/>
    </location>
</feature>